<keyword evidence="6" id="KW-0378">Hydrolase</keyword>
<keyword evidence="11" id="KW-0472">Membrane</keyword>
<evidence type="ECO:0000256" key="6">
    <source>
        <dbReference type="ARBA" id="ARBA00022801"/>
    </source>
</evidence>
<proteinExistence type="predicted"/>
<evidence type="ECO:0000256" key="3">
    <source>
        <dbReference type="ARBA" id="ARBA00022679"/>
    </source>
</evidence>
<dbReference type="GO" id="GO:0003724">
    <property type="term" value="F:RNA helicase activity"/>
    <property type="evidence" value="ECO:0007669"/>
    <property type="project" value="InterPro"/>
</dbReference>
<name>A0A0B6VL47_9VIRU</name>
<evidence type="ECO:0000259" key="12">
    <source>
        <dbReference type="PROSITE" id="PS51218"/>
    </source>
</evidence>
<keyword evidence="1" id="KW-0696">RNA-directed RNA polymerase</keyword>
<dbReference type="SUPFAM" id="SSF56672">
    <property type="entry name" value="DNA/RNA polymerases"/>
    <property type="match status" value="1"/>
</dbReference>
<dbReference type="Pfam" id="PF00910">
    <property type="entry name" value="RNA_helicase"/>
    <property type="match status" value="1"/>
</dbReference>
<reference evidence="13" key="1">
    <citation type="submission" date="2014-06" db="EMBL/GenBank/DDBJ databases">
        <title>Characterisation of two novel viruses infecting the marine planktonic diatom Chaetoceros tenuissimus.</title>
        <authorList>
            <person name="Kimura K."/>
            <person name="Tomaru Y."/>
        </authorList>
    </citation>
    <scope>NUCLEOTIDE SEQUENCE</scope>
    <source>
        <strain evidence="13">SS10-39V</strain>
    </source>
</reference>
<dbReference type="Pfam" id="PF00680">
    <property type="entry name" value="RdRP_1"/>
    <property type="match status" value="1"/>
</dbReference>
<organism evidence="13">
    <name type="scientific">Chaetoceros tenuissimus RNA virus type II</name>
    <dbReference type="NCBI Taxonomy" id="1516128"/>
    <lineage>
        <taxon>Viruses</taxon>
        <taxon>Riboviria</taxon>
        <taxon>Orthornavirae</taxon>
        <taxon>Pisuviricota</taxon>
        <taxon>Pisoniviricetes</taxon>
        <taxon>Picornavirales</taxon>
        <taxon>Marnaviridae</taxon>
        <taxon>Sogarnavirus</taxon>
        <taxon>Sogarnavirus kimuraei</taxon>
        <taxon>Chaetenuissarnavirus II</taxon>
    </lineage>
</organism>
<dbReference type="EMBL" id="AB971662">
    <property type="protein sequence ID" value="BAP99820.1"/>
    <property type="molecule type" value="Genomic_RNA"/>
</dbReference>
<sequence length="1753" mass="198942">MNLFKICGEKIENVKRALVVETLFQIHSFLPLEPQSEFVDKQSRRDQFKKRQKSAQKERRKDHNRTLNLTKKVNKDKKQRTRFVHQGIFGTEIDKEGVKNSITSLFVDVEQKVKESFADPQLVAAISTKMAAAISAMHLLKGEKRPSKIVATLTLALTSIMPELTQRSVTGTLNFSSAQINYFRERFGFNPFEQQADFDDNNKNIAWLSKLPEYLNNWEAAKQSPAFSKISELISIIATMGFIDGKRLCVSVKGLELFRLGTIKKHADVTDLVSAVLSSLEYFISGGYEFFLTGSPRRFLFDDQDAKEFDDLYEMLLEATPHAKSMNLPIMRVEFKGEKIIMDDTKYLEHLESAIKLCKKCKKLSKNTWQTSFFQTRLDRMIGWRADYNARRSNGKFRKAPLSIWIYGTSGVGKSALSQLLIKSLLSYMGVPDEELDRVASINEQDKYDSTITGGVHAYLTDDVMNTKAEYLETAPTQKIVDHNNNAPLFANKAEIEGKGVTPHNPLITCYTSNRKIEEVANQYSNCTESIRRRMIINLDARVKKEFCIPGETRMDSGKVIEKFGTNPMPDIWEFVISECASSGQNGMVELGRNFQHSLTGGHKFNIYEVMEYCYMKADDHMKNQNVLHEIQSSLVEKLNLCKTCKRVGAMCVCDPNLEIPRSEPQGIISTNDSESSLDVLEKLNNIPCLPDDNIRDALAVEAMCQNPNNIIEGYDREEWNAHLLDFENQANLIPPPQDWFRNDTDLEAPIELQAVHVPLWSIIPGMNRQEIVRTFQASFHDLVAWMEFMPIIFLNFGDILIARFFTHRYVRRIYWALWSHIFTDHIRNVVLFCGLGDIILTSAFYILFPYRVFTITFALLQVFLSCTAIVLIVRWYRDRMSLLDRIGGGVQRTYREIRTIRWREVAKWLSVGIIAYKVLSMICNALKARKLVNSVLEHQSALEPEDEKEIKDRDSKISDWAKPAWEELHVTHKARTTTIEQLKNKVAKNLYHVYFAAEDGKTNKCDGLVIEGNDMMVPLHAFGSKTKLKVACRLKEGDGLNTVFRGYISLNMASVVEGVDLVLASAPFLNPHASLVDYFPEKITHSKGAGYFMYRDEDGSLRDDNVAFKTSMKHSGGTGYTYVLPYKTFNGLCMGVLIGEFDVPCIAGVHLLGSPGTPVGLALNVTQKIIADLKEGMKSKPCMNAMSNGDFPKELYGIEVVNQSSPIHPNSPLNYLPKYSKITAVGECPGRSSHTKSSVHKTIISDLVDEVCGVPCTWGAPKFNSKRQWQASMQYSANTSCGLDPELLEWAMNDYEEDLVNAFTQSKHVKWIKEEFKPLNDMEIMTGRDGARFLDAVPKNTSKGFPLSGPKEEWIERLDPDAFEEFQCPVAIRQEVLDLAADMCERFRRGERAYAIFKACVKDEPTPLSKDKVRVFQAASWAFQLLVRKYFLPLARLMSLFPLQSECAVGINAHGPEWDEYAKFMKQHGDDRILAGDYSKFDLRMPAQMLMATYKVFCNVCEKCGTYSKDDLTIMRGIATEISYSVVAYNGDLIIHNGSHPSGNNMTVYGNCGDNCLNFRCGFAYNGLKNGYTLKTLPKFKSVCALGTYGDDAKGSVKKGFDWFNHITFADYMAKNDIVFTMPDKESTPTKYMKDTDADFLKRKNVFNEETGLIHGALDEDSIFKSLHTVLKSSVGAKRHAAGNIETALREWFHHGRDVFTLRHKQMIEVAERAQLQNLSMDVNEETGVIMNSLYDDYDTRLAQFKAKHFDS</sequence>
<dbReference type="GO" id="GO:0005524">
    <property type="term" value="F:ATP binding"/>
    <property type="evidence" value="ECO:0007669"/>
    <property type="project" value="UniProtKB-KW"/>
</dbReference>
<evidence type="ECO:0000256" key="10">
    <source>
        <dbReference type="SAM" id="MobiDB-lite"/>
    </source>
</evidence>
<keyword evidence="11" id="KW-1133">Transmembrane helix</keyword>
<dbReference type="InterPro" id="IPR014759">
    <property type="entry name" value="Helicase_SF3_ssRNA_vir"/>
</dbReference>
<dbReference type="PROSITE" id="PS51218">
    <property type="entry name" value="SF3_HELICASE_2"/>
    <property type="match status" value="1"/>
</dbReference>
<keyword evidence="8" id="KW-0067">ATP-binding</keyword>
<keyword evidence="2" id="KW-0645">Protease</keyword>
<protein>
    <submittedName>
        <fullName evidence="13">Predicted replication-associated protein</fullName>
    </submittedName>
</protein>
<keyword evidence="5" id="KW-0547">Nucleotide-binding</keyword>
<dbReference type="InterPro" id="IPR000605">
    <property type="entry name" value="Helicase_SF3_ssDNA/RNA_vir"/>
</dbReference>
<dbReference type="GO" id="GO:0003723">
    <property type="term" value="F:RNA binding"/>
    <property type="evidence" value="ECO:0007669"/>
    <property type="project" value="InterPro"/>
</dbReference>
<accession>A0A0B6VL47</accession>
<evidence type="ECO:0000256" key="9">
    <source>
        <dbReference type="ARBA" id="ARBA00022953"/>
    </source>
</evidence>
<evidence type="ECO:0000256" key="1">
    <source>
        <dbReference type="ARBA" id="ARBA00022484"/>
    </source>
</evidence>
<evidence type="ECO:0000256" key="11">
    <source>
        <dbReference type="SAM" id="Phobius"/>
    </source>
</evidence>
<keyword evidence="11" id="KW-0812">Transmembrane</keyword>
<keyword evidence="9" id="KW-0693">Viral RNA replication</keyword>
<keyword evidence="3" id="KW-0808">Transferase</keyword>
<dbReference type="Gene3D" id="3.30.70.270">
    <property type="match status" value="1"/>
</dbReference>
<feature type="domain" description="SF3 helicase" evidence="12">
    <location>
        <begin position="382"/>
        <end position="556"/>
    </location>
</feature>
<dbReference type="GO" id="GO:0006351">
    <property type="term" value="P:DNA-templated transcription"/>
    <property type="evidence" value="ECO:0007669"/>
    <property type="project" value="InterPro"/>
</dbReference>
<evidence type="ECO:0000256" key="2">
    <source>
        <dbReference type="ARBA" id="ARBA00022670"/>
    </source>
</evidence>
<feature type="transmembrane region" description="Helical" evidence="11">
    <location>
        <begin position="906"/>
        <end position="923"/>
    </location>
</feature>
<feature type="transmembrane region" description="Helical" evidence="11">
    <location>
        <begin position="855"/>
        <end position="877"/>
    </location>
</feature>
<keyword evidence="4" id="KW-0548">Nucleotidyltransferase</keyword>
<evidence type="ECO:0000256" key="5">
    <source>
        <dbReference type="ARBA" id="ARBA00022741"/>
    </source>
</evidence>
<feature type="transmembrane region" description="Helical" evidence="11">
    <location>
        <begin position="783"/>
        <end position="806"/>
    </location>
</feature>
<evidence type="ECO:0000256" key="8">
    <source>
        <dbReference type="ARBA" id="ARBA00022840"/>
    </source>
</evidence>
<evidence type="ECO:0000256" key="7">
    <source>
        <dbReference type="ARBA" id="ARBA00022807"/>
    </source>
</evidence>
<dbReference type="InterPro" id="IPR043502">
    <property type="entry name" value="DNA/RNA_pol_sf"/>
</dbReference>
<evidence type="ECO:0000256" key="4">
    <source>
        <dbReference type="ARBA" id="ARBA00022695"/>
    </source>
</evidence>
<feature type="region of interest" description="Disordered" evidence="10">
    <location>
        <begin position="41"/>
        <end position="63"/>
    </location>
</feature>
<dbReference type="SUPFAM" id="SSF50494">
    <property type="entry name" value="Trypsin-like serine proteases"/>
    <property type="match status" value="1"/>
</dbReference>
<dbReference type="InterPro" id="IPR001205">
    <property type="entry name" value="RNA-dir_pol_C"/>
</dbReference>
<dbReference type="GO" id="GO:0008234">
    <property type="term" value="F:cysteine-type peptidase activity"/>
    <property type="evidence" value="ECO:0007669"/>
    <property type="project" value="UniProtKB-KW"/>
</dbReference>
<dbReference type="InterPro" id="IPR043128">
    <property type="entry name" value="Rev_trsase/Diguanyl_cyclase"/>
</dbReference>
<keyword evidence="7" id="KW-0788">Thiol protease</keyword>
<evidence type="ECO:0000313" key="13">
    <source>
        <dbReference type="EMBL" id="BAP99820.1"/>
    </source>
</evidence>
<dbReference type="InterPro" id="IPR009003">
    <property type="entry name" value="Peptidase_S1_PA"/>
</dbReference>
<dbReference type="CDD" id="cd23195">
    <property type="entry name" value="Marnaviridae_RdRp"/>
    <property type="match status" value="1"/>
</dbReference>
<feature type="transmembrane region" description="Helical" evidence="11">
    <location>
        <begin position="827"/>
        <end position="849"/>
    </location>
</feature>
<dbReference type="GO" id="GO:0006508">
    <property type="term" value="P:proteolysis"/>
    <property type="evidence" value="ECO:0007669"/>
    <property type="project" value="UniProtKB-KW"/>
</dbReference>
<dbReference type="GO" id="GO:0003968">
    <property type="term" value="F:RNA-directed RNA polymerase activity"/>
    <property type="evidence" value="ECO:0007669"/>
    <property type="project" value="UniProtKB-KW"/>
</dbReference>